<feature type="transmembrane region" description="Helical" evidence="1">
    <location>
        <begin position="187"/>
        <end position="206"/>
    </location>
</feature>
<evidence type="ECO:0000313" key="2">
    <source>
        <dbReference type="EMBL" id="SEW00037.1"/>
    </source>
</evidence>
<dbReference type="RefSeq" id="WP_177170767.1">
    <property type="nucleotide sequence ID" value="NZ_FOJA01000001.1"/>
</dbReference>
<keyword evidence="3" id="KW-1185">Reference proteome</keyword>
<organism evidence="2 3">
    <name type="scientific">Halobacterium jilantaiense</name>
    <dbReference type="NCBI Taxonomy" id="355548"/>
    <lineage>
        <taxon>Archaea</taxon>
        <taxon>Methanobacteriati</taxon>
        <taxon>Methanobacteriota</taxon>
        <taxon>Stenosarchaea group</taxon>
        <taxon>Halobacteria</taxon>
        <taxon>Halobacteriales</taxon>
        <taxon>Halobacteriaceae</taxon>
        <taxon>Halobacterium</taxon>
    </lineage>
</organism>
<protein>
    <submittedName>
        <fullName evidence="2">ABC-2 type transport system permease protein</fullName>
    </submittedName>
</protein>
<name>A0A1I0NF24_9EURY</name>
<keyword evidence="1" id="KW-0812">Transmembrane</keyword>
<gene>
    <name evidence="2" type="ORF">SAMN04487945_0831</name>
</gene>
<feature type="transmembrane region" description="Helical" evidence="1">
    <location>
        <begin position="153"/>
        <end position="175"/>
    </location>
</feature>
<feature type="transmembrane region" description="Helical" evidence="1">
    <location>
        <begin position="226"/>
        <end position="254"/>
    </location>
</feature>
<dbReference type="Proteomes" id="UP000198518">
    <property type="component" value="Unassembled WGS sequence"/>
</dbReference>
<feature type="transmembrane region" description="Helical" evidence="1">
    <location>
        <begin position="124"/>
        <end position="147"/>
    </location>
</feature>
<dbReference type="OrthoDB" id="312397at2157"/>
<feature type="transmembrane region" description="Helical" evidence="1">
    <location>
        <begin position="35"/>
        <end position="54"/>
    </location>
</feature>
<dbReference type="EMBL" id="FOJA01000001">
    <property type="protein sequence ID" value="SEW00037.1"/>
    <property type="molecule type" value="Genomic_DNA"/>
</dbReference>
<keyword evidence="1" id="KW-1133">Transmembrane helix</keyword>
<accession>A0A1I0NF24</accession>
<dbReference type="PANTHER" id="PTHR43229">
    <property type="entry name" value="NODULATION PROTEIN J"/>
    <property type="match status" value="1"/>
</dbReference>
<dbReference type="InterPro" id="IPR051784">
    <property type="entry name" value="Nod_factor_ABC_transporter"/>
</dbReference>
<evidence type="ECO:0000313" key="3">
    <source>
        <dbReference type="Proteomes" id="UP000198518"/>
    </source>
</evidence>
<dbReference type="PANTHER" id="PTHR43229:SF2">
    <property type="entry name" value="NODULATION PROTEIN J"/>
    <property type="match status" value="1"/>
</dbReference>
<dbReference type="AlphaFoldDB" id="A0A1I0NF24"/>
<evidence type="ECO:0000256" key="1">
    <source>
        <dbReference type="SAM" id="Phobius"/>
    </source>
</evidence>
<keyword evidence="1" id="KW-0472">Membrane</keyword>
<proteinExistence type="predicted"/>
<reference evidence="2 3" key="1">
    <citation type="submission" date="2016-10" db="EMBL/GenBank/DDBJ databases">
        <authorList>
            <person name="de Groot N.N."/>
        </authorList>
    </citation>
    <scope>NUCLEOTIDE SEQUENCE [LARGE SCALE GENOMIC DNA]</scope>
    <source>
        <strain evidence="2 3">CGMCC 1.5337</strain>
    </source>
</reference>
<dbReference type="STRING" id="355548.SAMN04487945_0831"/>
<sequence>MSAPTADASVDTGARGYLRFFAASLRKRVLLMVRYPVNFFSTIANMLILFAAVFYGGRAIAPAAISNTIEGIIVGYLLWTLSMSAFSGLSWNVTRESQWGTLEQLFMSPFGFGRVMFAKTVTNVLVSFFTGSLVLLFMMAITGRWLAIDPLTLLPLGLLAVAPAVGIGFALGGLAIRFKRVENLFQIMQFVFIGLIAAPVAQYPLLKWLPLAQGSQLLQTAMRDGVALWALPTGELAVLVVTAVGYLGLGYAAFAYCQRWARREGVMGHY</sequence>